<reference evidence="5 6" key="1">
    <citation type="journal article" date="2018" name="Mol. Plant">
        <title>The genome of Artemisia annua provides insight into the evolution of Asteraceae family and artemisinin biosynthesis.</title>
        <authorList>
            <person name="Shen Q."/>
            <person name="Zhang L."/>
            <person name="Liao Z."/>
            <person name="Wang S."/>
            <person name="Yan T."/>
            <person name="Shi P."/>
            <person name="Liu M."/>
            <person name="Fu X."/>
            <person name="Pan Q."/>
            <person name="Wang Y."/>
            <person name="Lv Z."/>
            <person name="Lu X."/>
            <person name="Zhang F."/>
            <person name="Jiang W."/>
            <person name="Ma Y."/>
            <person name="Chen M."/>
            <person name="Hao X."/>
            <person name="Li L."/>
            <person name="Tang Y."/>
            <person name="Lv G."/>
            <person name="Zhou Y."/>
            <person name="Sun X."/>
            <person name="Brodelius P.E."/>
            <person name="Rose J.K.C."/>
            <person name="Tang K."/>
        </authorList>
    </citation>
    <scope>NUCLEOTIDE SEQUENCE [LARGE SCALE GENOMIC DNA]</scope>
    <source>
        <strain evidence="6">cv. Huhao1</strain>
        <tissue evidence="5">Leaf</tissue>
    </source>
</reference>
<evidence type="ECO:0000256" key="4">
    <source>
        <dbReference type="SAM" id="Phobius"/>
    </source>
</evidence>
<dbReference type="Proteomes" id="UP000245207">
    <property type="component" value="Unassembled WGS sequence"/>
</dbReference>
<name>A0A2U1MYT0_ARTAN</name>
<evidence type="ECO:0000256" key="2">
    <source>
        <dbReference type="ARBA" id="ARBA00022679"/>
    </source>
</evidence>
<comment type="caution">
    <text evidence="5">The sequence shown here is derived from an EMBL/GenBank/DDBJ whole genome shotgun (WGS) entry which is preliminary data.</text>
</comment>
<organism evidence="5 6">
    <name type="scientific">Artemisia annua</name>
    <name type="common">Sweet wormwood</name>
    <dbReference type="NCBI Taxonomy" id="35608"/>
    <lineage>
        <taxon>Eukaryota</taxon>
        <taxon>Viridiplantae</taxon>
        <taxon>Streptophyta</taxon>
        <taxon>Embryophyta</taxon>
        <taxon>Tracheophyta</taxon>
        <taxon>Spermatophyta</taxon>
        <taxon>Magnoliopsida</taxon>
        <taxon>eudicotyledons</taxon>
        <taxon>Gunneridae</taxon>
        <taxon>Pentapetalae</taxon>
        <taxon>asterids</taxon>
        <taxon>campanulids</taxon>
        <taxon>Asterales</taxon>
        <taxon>Asteraceae</taxon>
        <taxon>Asteroideae</taxon>
        <taxon>Anthemideae</taxon>
        <taxon>Artemisiinae</taxon>
        <taxon>Artemisia</taxon>
    </lineage>
</organism>
<gene>
    <name evidence="5" type="ORF">CTI12_AA327410</name>
</gene>
<dbReference type="AlphaFoldDB" id="A0A2U1MYT0"/>
<dbReference type="EMBL" id="PKPP01004031">
    <property type="protein sequence ID" value="PWA66422.1"/>
    <property type="molecule type" value="Genomic_DNA"/>
</dbReference>
<accession>A0A2U1MYT0</accession>
<dbReference type="PANTHER" id="PTHR31623">
    <property type="entry name" value="F21J9.9"/>
    <property type="match status" value="1"/>
</dbReference>
<keyword evidence="2 5" id="KW-0808">Transferase</keyword>
<dbReference type="OrthoDB" id="1932220at2759"/>
<evidence type="ECO:0000313" key="6">
    <source>
        <dbReference type="Proteomes" id="UP000245207"/>
    </source>
</evidence>
<keyword evidence="6" id="KW-1185">Reference proteome</keyword>
<keyword evidence="4" id="KW-0472">Membrane</keyword>
<feature type="transmembrane region" description="Helical" evidence="4">
    <location>
        <begin position="74"/>
        <end position="97"/>
    </location>
</feature>
<dbReference type="GO" id="GO:0016746">
    <property type="term" value="F:acyltransferase activity"/>
    <property type="evidence" value="ECO:0007669"/>
    <property type="project" value="UniProtKB-KW"/>
</dbReference>
<keyword evidence="4" id="KW-1133">Transmembrane helix</keyword>
<keyword evidence="4" id="KW-0812">Transmembrane</keyword>
<evidence type="ECO:0000256" key="1">
    <source>
        <dbReference type="ARBA" id="ARBA00009861"/>
    </source>
</evidence>
<keyword evidence="3" id="KW-0012">Acyltransferase</keyword>
<dbReference type="Gene3D" id="3.30.559.10">
    <property type="entry name" value="Chloramphenicol acetyltransferase-like domain"/>
    <property type="match status" value="2"/>
</dbReference>
<sequence length="569" mass="63819">MKWLFSGRKAIRHLLKLQQYHVNNDKHSLPRLYYAPNPLRFSISMELPYVFSCKKYSNSSILNDTESTKRLKLIFLYVFMNLIQTCILCLHCFITILCRSMNYNKHESSNKKVDLEIMTRSVLKPASPTPHHLKTFKLSILDQMILDIYSPLILFIPNSDKASVNDVITKRSKHLKDTLSHILTQFYPMAGEVKDSLHIECNDKGVYYIEARVNQTLEDFLSYPDDEKARALNPESPRTVESSIGNFVIGIQVNIFNCGGIGLSTSVSHKIFDGHTYFTFMKAWAAATRGSPETLAPSFMAYEVFPNNPCLELSMPASKLLTTKFLSTKRFLFNSTALARLKSQAVACSSSSTSLTSRAATRTEATSAIIWKAAAKAALNIRPFGPRSPHAFGSSVNLRKRASPPLPSESIGNIVDTTAAICFPESQPDLATLMAQIRESIAKVDSNHIESMKGEKGHEKINEMLRGLNHLMDVIDVQDCVVSSSLLNSGMYEMDFGWGKPIWFYNMNPGFNRVVYLNDTPKGGGVEATVTLSLEEMEIFERDSELLSYAIVDPSPLQFLNQKNSRNGL</sequence>
<protein>
    <submittedName>
        <fullName evidence="5">Transferase, Chloramphenicol acetyltransferase-like domain protein</fullName>
    </submittedName>
</protein>
<dbReference type="Pfam" id="PF02458">
    <property type="entry name" value="Transferase"/>
    <property type="match status" value="1"/>
</dbReference>
<comment type="similarity">
    <text evidence="1">Belongs to the plant acyltransferase family.</text>
</comment>
<dbReference type="PANTHER" id="PTHR31623:SF55">
    <property type="entry name" value="VINORINE SYNTHASE"/>
    <property type="match status" value="1"/>
</dbReference>
<proteinExistence type="inferred from homology"/>
<evidence type="ECO:0000313" key="5">
    <source>
        <dbReference type="EMBL" id="PWA66422.1"/>
    </source>
</evidence>
<dbReference type="STRING" id="35608.A0A2U1MYT0"/>
<evidence type="ECO:0000256" key="3">
    <source>
        <dbReference type="ARBA" id="ARBA00023315"/>
    </source>
</evidence>
<dbReference type="InterPro" id="IPR023213">
    <property type="entry name" value="CAT-like_dom_sf"/>
</dbReference>